<dbReference type="SMART" id="SM00220">
    <property type="entry name" value="S_TKc"/>
    <property type="match status" value="1"/>
</dbReference>
<dbReference type="PROSITE" id="PS00109">
    <property type="entry name" value="PROTEIN_KINASE_TYR"/>
    <property type="match status" value="1"/>
</dbReference>
<organism evidence="4 5">
    <name type="scientific">Pseudonocardia kunmingensis</name>
    <dbReference type="NCBI Taxonomy" id="630975"/>
    <lineage>
        <taxon>Bacteria</taxon>
        <taxon>Bacillati</taxon>
        <taxon>Actinomycetota</taxon>
        <taxon>Actinomycetes</taxon>
        <taxon>Pseudonocardiales</taxon>
        <taxon>Pseudonocardiaceae</taxon>
        <taxon>Pseudonocardia</taxon>
    </lineage>
</organism>
<dbReference type="InterPro" id="IPR011528">
    <property type="entry name" value="NERD"/>
</dbReference>
<feature type="compositionally biased region" description="Basic residues" evidence="1">
    <location>
        <begin position="1156"/>
        <end position="1165"/>
    </location>
</feature>
<keyword evidence="4" id="KW-0808">Transferase</keyword>
<dbReference type="GO" id="GO:0005524">
    <property type="term" value="F:ATP binding"/>
    <property type="evidence" value="ECO:0007669"/>
    <property type="project" value="InterPro"/>
</dbReference>
<accession>A0A543DI14</accession>
<evidence type="ECO:0000256" key="1">
    <source>
        <dbReference type="SAM" id="MobiDB-lite"/>
    </source>
</evidence>
<keyword evidence="5" id="KW-1185">Reference proteome</keyword>
<name>A0A543DI14_9PSEU</name>
<evidence type="ECO:0000313" key="5">
    <source>
        <dbReference type="Proteomes" id="UP000315677"/>
    </source>
</evidence>
<dbReference type="PANTHER" id="PTHR24361">
    <property type="entry name" value="MITOGEN-ACTIVATED KINASE KINASE KINASE"/>
    <property type="match status" value="1"/>
</dbReference>
<comment type="caution">
    <text evidence="4">The sequence shown here is derived from an EMBL/GenBank/DDBJ whole genome shotgun (WGS) entry which is preliminary data.</text>
</comment>
<dbReference type="InterPro" id="IPR053235">
    <property type="entry name" value="Ser_Thr_kinase"/>
</dbReference>
<dbReference type="Gene3D" id="1.10.510.10">
    <property type="entry name" value="Transferase(Phosphotransferase) domain 1"/>
    <property type="match status" value="2"/>
</dbReference>
<dbReference type="GO" id="GO:0004674">
    <property type="term" value="F:protein serine/threonine kinase activity"/>
    <property type="evidence" value="ECO:0007669"/>
    <property type="project" value="UniProtKB-KW"/>
</dbReference>
<feature type="compositionally biased region" description="Basic residues" evidence="1">
    <location>
        <begin position="1188"/>
        <end position="1209"/>
    </location>
</feature>
<dbReference type="GO" id="GO:0005737">
    <property type="term" value="C:cytoplasm"/>
    <property type="evidence" value="ECO:0007669"/>
    <property type="project" value="TreeGrafter"/>
</dbReference>
<dbReference type="OrthoDB" id="3404503at2"/>
<dbReference type="PROSITE" id="PS50965">
    <property type="entry name" value="NERD"/>
    <property type="match status" value="1"/>
</dbReference>
<dbReference type="Gene3D" id="3.30.200.20">
    <property type="entry name" value="Phosphorylase Kinase, domain 1"/>
    <property type="match status" value="1"/>
</dbReference>
<reference evidence="4 5" key="1">
    <citation type="submission" date="2019-06" db="EMBL/GenBank/DDBJ databases">
        <title>Sequencing the genomes of 1000 actinobacteria strains.</title>
        <authorList>
            <person name="Klenk H.-P."/>
        </authorList>
    </citation>
    <scope>NUCLEOTIDE SEQUENCE [LARGE SCALE GENOMIC DNA]</scope>
    <source>
        <strain evidence="4 5">DSM 45301</strain>
    </source>
</reference>
<proteinExistence type="predicted"/>
<dbReference type="PROSITE" id="PS50011">
    <property type="entry name" value="PROTEIN_KINASE_DOM"/>
    <property type="match status" value="2"/>
</dbReference>
<keyword evidence="4" id="KW-0723">Serine/threonine-protein kinase</keyword>
<dbReference type="SUPFAM" id="SSF56112">
    <property type="entry name" value="Protein kinase-like (PK-like)"/>
    <property type="match status" value="2"/>
</dbReference>
<dbReference type="Pfam" id="PF26611">
    <property type="entry name" value="MAD7"/>
    <property type="match status" value="1"/>
</dbReference>
<sequence length="1807" mass="196027">MARLHVLADWHGPGEEKAARRLAESLPEQWDVVAGRSVPSGMGTADLDLVVVGERAVFVCEEKAWGPHVITGEVSWYVKGEPRHNPVAQVNHAAKVLAGRLKKKVPGWPQALRQLPKHARPVFAHVVLSYDDVTVDDTADLGEHVVLRLADAATVLTALDAGFPPGMGQVRQALITFLLGLPHPDPGKLPPHIMQYEVLAELPPQENSRVFSARTPAGEQALLTCVPIDGVDDPDQARRLARREHDALVALAAKERTGRVQGWFDWDGYRVTPVIVEERASLGRLAHAARPQHDASGRVPPRQGVPVVRDAFAALADVHELEITHRALQLRSVEVTPDGRVRFRDFGRAHLPSAATIAPSLDDDHPSAGFRPPGVPLAFHQPADDVYSLAMCLVQWLHGDASDLPDHDVARQRAAAYPEAGHVLARCLSPDAGERLTATQAVEALRPPPEPVPDQELAEGAVLASRFRLVRRLGEGAWATTWLAYDENLDKHRTLKFLRPDRVSPEQVKAEFENAWPLRSLHCARMDDRLPHPEPGVLVQEYVPGQTLHDLVAGSRLLEREEARRIAVDVLNGLADAHAQSLYHRDVSPNNIIVRDDGRAVLIDFGLAAKADAAQSAVGSPPYTAPEVWARRQWSPSADIYSAAASVLQAMLGRLPYAGAGLDERRTLVPPSAEHVQRFGRALLDALYSAVAYEPGERPRDAAAFAQVVLRASDTVVASGRRVVNPTVDALRGLYRHSAIGNAGNRGLDDGFARDTYATTRLDAELLPAIVDGRLDVVVLSGNPGDGKTSFLVRVGAALDEAGATVLHEDAAGWRKRLGGRTYAAVYDASESHGKLSSDALISQAVDEPGPRTVLLAANDGRIAQFCAEHGERYPELTAELDRQLRGGAPAEPDARVVLVDLKRRALALPDLDGPALGASILSSLTSLHRWEVCQGCEARDVCPMRANADQLRSGRARRAVSELLLTSHLRRRRRATVRDLRSAFGWLLTGDTSCETVHADVEQGLDPAAGRRAFDLAFAAESGDYLVREWADLDPAVLPAPGAARAARNRRDLVPDLASLDTAAMTGLKRSLFFGALGRGRCARRGAQLPLPRRLPGGPRRSRRGAAADAARGVAGAGLRRLPGGGPARAARSRVRRPGGPVDRRDQGAACGRVRAARRHRGGAVRRVLPRPAGAAAPLRGPAADHPRHRRAAVPLRGRRGAGRRRVGRAAPGDRGLRQPAAAGAGADRPHRRRLRQLAGRGCRSWWRDRAEVEVSIPLPAPLRTYQYRPLTVFSLLDTDTDRVLPQLFEMCVKGGRSSRSRTDAADFAGYRDAMLAAGHVRGFTTDDDLALLDGWLRSCVVDMGRAGRGKKGGEQMLAVAPLTLAAYRAGLPKERTRHRGVDDVVYGLLLAELERRGAEPSGAGSARAQLRELVTRTVGRGLAIGPEPRWEPQLADADRLDIGALLEFRFVEGFAMADAREIDAASPDGPLPGVAADLGAILLAHLRAYGERLPVPSLMSSFAALLALGVFTFSLRADAAARELLRTGERPADMATGPAPASPVEIYCDFTGDLGSESDRMSRRCVERDLDRVRLAFRDRMAFVVVEQALPRIPGENERMAGLSRADQLVHLASLREHRRVETYAMGRIDDIVAEATASGEASEPELEFLQRVQASEDGELDKLLDVLEHVNQSRAVRNAVSWFWSVGGLEKPYGVLRGSTRSRRSWRYAPTDELLTALLLAVFVEPDGVSTRSTMPLREVLDALRHRFGILIDSPPAFLDGAEARAAATANLDAFTLRLQLLGCFDSLSDDFSVQVVRHPLGDS</sequence>
<keyword evidence="4" id="KW-0418">Kinase</keyword>
<dbReference type="InterPro" id="IPR058120">
    <property type="entry name" value="MADS7"/>
</dbReference>
<dbReference type="CDD" id="cd14014">
    <property type="entry name" value="STKc_PknB_like"/>
    <property type="match status" value="1"/>
</dbReference>
<feature type="domain" description="Protein kinase" evidence="2">
    <location>
        <begin position="196"/>
        <end position="453"/>
    </location>
</feature>
<feature type="compositionally biased region" description="Low complexity" evidence="1">
    <location>
        <begin position="1089"/>
        <end position="1123"/>
    </location>
</feature>
<protein>
    <submittedName>
        <fullName evidence="4">Serine/threonine protein kinase</fullName>
    </submittedName>
</protein>
<evidence type="ECO:0000259" key="2">
    <source>
        <dbReference type="PROSITE" id="PS50011"/>
    </source>
</evidence>
<dbReference type="NCBIfam" id="NF047733">
    <property type="entry name" value="antiphage_MADS7"/>
    <property type="match status" value="1"/>
</dbReference>
<dbReference type="RefSeq" id="WP_142056845.1">
    <property type="nucleotide sequence ID" value="NZ_VFPA01000003.1"/>
</dbReference>
<feature type="domain" description="Protein kinase" evidence="2">
    <location>
        <begin position="467"/>
        <end position="710"/>
    </location>
</feature>
<dbReference type="Pfam" id="PF08378">
    <property type="entry name" value="NERD"/>
    <property type="match status" value="1"/>
</dbReference>
<evidence type="ECO:0000259" key="3">
    <source>
        <dbReference type="PROSITE" id="PS50965"/>
    </source>
</evidence>
<evidence type="ECO:0000313" key="4">
    <source>
        <dbReference type="EMBL" id="TQM08977.1"/>
    </source>
</evidence>
<dbReference type="Proteomes" id="UP000315677">
    <property type="component" value="Unassembled WGS sequence"/>
</dbReference>
<dbReference type="InterPro" id="IPR011009">
    <property type="entry name" value="Kinase-like_dom_sf"/>
</dbReference>
<feature type="compositionally biased region" description="Low complexity" evidence="1">
    <location>
        <begin position="1166"/>
        <end position="1185"/>
    </location>
</feature>
<dbReference type="InterPro" id="IPR000719">
    <property type="entry name" value="Prot_kinase_dom"/>
</dbReference>
<dbReference type="InterPro" id="IPR008266">
    <property type="entry name" value="Tyr_kinase_AS"/>
</dbReference>
<gene>
    <name evidence="4" type="ORF">FB558_4718</name>
</gene>
<dbReference type="EMBL" id="VFPA01000003">
    <property type="protein sequence ID" value="TQM08977.1"/>
    <property type="molecule type" value="Genomic_DNA"/>
</dbReference>
<feature type="region of interest" description="Disordered" evidence="1">
    <location>
        <begin position="1089"/>
        <end position="1233"/>
    </location>
</feature>
<feature type="domain" description="NERD" evidence="3">
    <location>
        <begin position="10"/>
        <end position="120"/>
    </location>
</feature>
<dbReference type="Pfam" id="PF00069">
    <property type="entry name" value="Pkinase"/>
    <property type="match status" value="1"/>
</dbReference>